<reference evidence="2 3" key="1">
    <citation type="submission" date="2016-06" db="EMBL/GenBank/DDBJ databases">
        <authorList>
            <person name="Kjaerup R.B."/>
            <person name="Dalgaard T.S."/>
            <person name="Juul-Madsen H.R."/>
        </authorList>
    </citation>
    <scope>NUCLEOTIDE SEQUENCE [LARGE SCALE GENOMIC DNA]</scope>
    <source>
        <strain evidence="2 3">DSM 45097</strain>
    </source>
</reference>
<organism evidence="2 3">
    <name type="scientific">Micromonospora siamensis</name>
    <dbReference type="NCBI Taxonomy" id="299152"/>
    <lineage>
        <taxon>Bacteria</taxon>
        <taxon>Bacillati</taxon>
        <taxon>Actinomycetota</taxon>
        <taxon>Actinomycetes</taxon>
        <taxon>Micromonosporales</taxon>
        <taxon>Micromonosporaceae</taxon>
        <taxon>Micromonospora</taxon>
    </lineage>
</organism>
<name>A0A1C5JV31_9ACTN</name>
<protein>
    <submittedName>
        <fullName evidence="2">Uncharacterized protein</fullName>
    </submittedName>
</protein>
<evidence type="ECO:0000313" key="3">
    <source>
        <dbReference type="Proteomes" id="UP000198210"/>
    </source>
</evidence>
<proteinExistence type="predicted"/>
<dbReference type="EMBL" id="LT607751">
    <property type="protein sequence ID" value="SCG74343.1"/>
    <property type="molecule type" value="Genomic_DNA"/>
</dbReference>
<keyword evidence="3" id="KW-1185">Reference proteome</keyword>
<evidence type="ECO:0000313" key="2">
    <source>
        <dbReference type="EMBL" id="SCG74343.1"/>
    </source>
</evidence>
<dbReference type="AlphaFoldDB" id="A0A1C5JV31"/>
<evidence type="ECO:0000256" key="1">
    <source>
        <dbReference type="SAM" id="MobiDB-lite"/>
    </source>
</evidence>
<sequence length="51" mass="5633">MKLAAVMEIRIAANFVINGVEWGGACQRVSREARRRDSASKTLSRTAARRA</sequence>
<gene>
    <name evidence="2" type="ORF">GA0074704_5024</name>
</gene>
<accession>A0A1C5JV31</accession>
<feature type="region of interest" description="Disordered" evidence="1">
    <location>
        <begin position="31"/>
        <end position="51"/>
    </location>
</feature>
<dbReference type="Proteomes" id="UP000198210">
    <property type="component" value="Chromosome I"/>
</dbReference>